<gene>
    <name evidence="2" type="ORF">KSB_00760</name>
</gene>
<protein>
    <recommendedName>
        <fullName evidence="1">AI2M/AI1M-like HNH endonuclease domain-containing protein</fullName>
    </recommendedName>
</protein>
<dbReference type="Pfam" id="PF21368">
    <property type="entry name" value="AI2M-like_HNH"/>
    <property type="match status" value="1"/>
</dbReference>
<evidence type="ECO:0000259" key="1">
    <source>
        <dbReference type="Pfam" id="PF21368"/>
    </source>
</evidence>
<dbReference type="Proteomes" id="UP000654345">
    <property type="component" value="Unassembled WGS sequence"/>
</dbReference>
<evidence type="ECO:0000313" key="2">
    <source>
        <dbReference type="EMBL" id="GHO51601.1"/>
    </source>
</evidence>
<reference evidence="2 3" key="1">
    <citation type="journal article" date="2021" name="Int. J. Syst. Evol. Microbiol.">
        <title>Reticulibacter mediterranei gen. nov., sp. nov., within the new family Reticulibacteraceae fam. nov., and Ktedonospora formicarum gen. nov., sp. nov., Ktedonobacter robiniae sp. nov., Dictyobacter formicarum sp. nov. and Dictyobacter arantiisoli sp. nov., belonging to the class Ktedonobacteria.</title>
        <authorList>
            <person name="Yabe S."/>
            <person name="Zheng Y."/>
            <person name="Wang C.M."/>
            <person name="Sakai Y."/>
            <person name="Abe K."/>
            <person name="Yokota A."/>
            <person name="Donadio S."/>
            <person name="Cavaletti L."/>
            <person name="Monciardini P."/>
        </authorList>
    </citation>
    <scope>NUCLEOTIDE SEQUENCE [LARGE SCALE GENOMIC DNA]</scope>
    <source>
        <strain evidence="2 3">SOSP1-30</strain>
    </source>
</reference>
<feature type="domain" description="AI2M/AI1M-like HNH endonuclease" evidence="1">
    <location>
        <begin position="1"/>
        <end position="37"/>
    </location>
</feature>
<dbReference type="EMBL" id="BNJG01000001">
    <property type="protein sequence ID" value="GHO51601.1"/>
    <property type="molecule type" value="Genomic_DNA"/>
</dbReference>
<dbReference type="InterPro" id="IPR049030">
    <property type="entry name" value="AI2M-like_HNH"/>
</dbReference>
<comment type="caution">
    <text evidence="2">The sequence shown here is derived from an EMBL/GenBank/DDBJ whole genome shotgun (WGS) entry which is preliminary data.</text>
</comment>
<sequence length="104" mass="12197">MEVHHVRKLGNLKGKEAWERQMIERRRKTMILCVECHDELHAGKLSEKKHLEKTGELTTRKRVRLVRGERSETYSSHGARRTALTLLLFVDINNRGHRSCDAPR</sequence>
<proteinExistence type="predicted"/>
<keyword evidence="3" id="KW-1185">Reference proteome</keyword>
<accession>A0ABQ3UFV9</accession>
<evidence type="ECO:0000313" key="3">
    <source>
        <dbReference type="Proteomes" id="UP000654345"/>
    </source>
</evidence>
<name>A0ABQ3UFV9_9CHLR</name>
<organism evidence="2 3">
    <name type="scientific">Ktedonobacter robiniae</name>
    <dbReference type="NCBI Taxonomy" id="2778365"/>
    <lineage>
        <taxon>Bacteria</taxon>
        <taxon>Bacillati</taxon>
        <taxon>Chloroflexota</taxon>
        <taxon>Ktedonobacteria</taxon>
        <taxon>Ktedonobacterales</taxon>
        <taxon>Ktedonobacteraceae</taxon>
        <taxon>Ktedonobacter</taxon>
    </lineage>
</organism>